<name>A0A8T0H0K5_CERPU</name>
<dbReference type="EMBL" id="CM026429">
    <property type="protein sequence ID" value="KAG0564842.1"/>
    <property type="molecule type" value="Genomic_DNA"/>
</dbReference>
<evidence type="ECO:0000313" key="7">
    <source>
        <dbReference type="EMBL" id="KAG0564840.1"/>
    </source>
</evidence>
<accession>A0A8T0H0K5</accession>
<sequence>MGKGSGCFPSKGSKFVGAGSGTPHEKLETGPSSDVNVPEKVETPTPAASSAATHAVVKSPAPAVENSTPVEKSAQDDVPVKTLESTATPVASAKVKVFIIFYSMYGHVLTMAKKMKEGVDSVEGVEAFLFQVPETLPSDVLTKMSAPPKDEFIPTITAAQLTEADAFLFGVPTRYGMMAAQMKAFFDSTGSLWQTQALAGKPAGIFVSTGTQNGGQETTALTTVTQLTHHGMLFVPIGYTFGAGMFKLDEPRGGSPYGAGTFAGDGTRMPSETELAMAEHQGRLTANVAKLMARK</sequence>
<comment type="catalytic activity">
    <reaction evidence="4">
        <text>a quinone + NADPH + H(+) = a quinol + NADP(+)</text>
        <dbReference type="Rhea" id="RHEA:46164"/>
        <dbReference type="ChEBI" id="CHEBI:15378"/>
        <dbReference type="ChEBI" id="CHEBI:24646"/>
        <dbReference type="ChEBI" id="CHEBI:57783"/>
        <dbReference type="ChEBI" id="CHEBI:58349"/>
        <dbReference type="ChEBI" id="CHEBI:132124"/>
        <dbReference type="EC" id="1.6.5.2"/>
    </reaction>
</comment>
<evidence type="ECO:0000313" key="8">
    <source>
        <dbReference type="Proteomes" id="UP000822688"/>
    </source>
</evidence>
<dbReference type="GO" id="GO:0010181">
    <property type="term" value="F:FMN binding"/>
    <property type="evidence" value="ECO:0007669"/>
    <property type="project" value="InterPro"/>
</dbReference>
<dbReference type="Gene3D" id="3.40.50.360">
    <property type="match status" value="1"/>
</dbReference>
<dbReference type="SUPFAM" id="SSF52218">
    <property type="entry name" value="Flavoproteins"/>
    <property type="match status" value="1"/>
</dbReference>
<dbReference type="EMBL" id="CM026429">
    <property type="protein sequence ID" value="KAG0564843.1"/>
    <property type="molecule type" value="Genomic_DNA"/>
</dbReference>
<feature type="domain" description="Flavodoxin-like" evidence="6">
    <location>
        <begin position="97"/>
        <end position="285"/>
    </location>
</feature>
<comment type="catalytic activity">
    <reaction evidence="3">
        <text>a quinone + NADH + H(+) = a quinol + NAD(+)</text>
        <dbReference type="Rhea" id="RHEA:46160"/>
        <dbReference type="ChEBI" id="CHEBI:15378"/>
        <dbReference type="ChEBI" id="CHEBI:24646"/>
        <dbReference type="ChEBI" id="CHEBI:57540"/>
        <dbReference type="ChEBI" id="CHEBI:57945"/>
        <dbReference type="ChEBI" id="CHEBI:132124"/>
        <dbReference type="EC" id="1.6.5.2"/>
    </reaction>
</comment>
<dbReference type="PANTHER" id="PTHR30546:SF3">
    <property type="entry name" value="NAD(P)H DEHYDROGENASE (QUINONE) FQR1-LIKE 2-RELATED"/>
    <property type="match status" value="1"/>
</dbReference>
<dbReference type="PANTHER" id="PTHR30546">
    <property type="entry name" value="FLAVODOXIN-RELATED PROTEIN WRBA-RELATED"/>
    <property type="match status" value="1"/>
</dbReference>
<dbReference type="NCBIfam" id="NF002999">
    <property type="entry name" value="PRK03767.1"/>
    <property type="match status" value="1"/>
</dbReference>
<protein>
    <recommendedName>
        <fullName evidence="2">NAD(P)H dehydrogenase (quinone)</fullName>
        <ecNumber evidence="2">1.6.5.2</ecNumber>
    </recommendedName>
</protein>
<dbReference type="EMBL" id="CM026429">
    <property type="protein sequence ID" value="KAG0564841.1"/>
    <property type="molecule type" value="Genomic_DNA"/>
</dbReference>
<evidence type="ECO:0000256" key="2">
    <source>
        <dbReference type="ARBA" id="ARBA00012648"/>
    </source>
</evidence>
<dbReference type="EMBL" id="CM026429">
    <property type="protein sequence ID" value="KAG0564840.1"/>
    <property type="molecule type" value="Genomic_DNA"/>
</dbReference>
<evidence type="ECO:0000256" key="5">
    <source>
        <dbReference type="SAM" id="MobiDB-lite"/>
    </source>
</evidence>
<dbReference type="InterPro" id="IPR010089">
    <property type="entry name" value="Flavoprotein_WrbA-like"/>
</dbReference>
<dbReference type="PROSITE" id="PS50902">
    <property type="entry name" value="FLAVODOXIN_LIKE"/>
    <property type="match status" value="1"/>
</dbReference>
<dbReference type="InterPro" id="IPR029039">
    <property type="entry name" value="Flavoprotein-like_sf"/>
</dbReference>
<dbReference type="Proteomes" id="UP000822688">
    <property type="component" value="Chromosome 8"/>
</dbReference>
<feature type="region of interest" description="Disordered" evidence="5">
    <location>
        <begin position="1"/>
        <end position="76"/>
    </location>
</feature>
<dbReference type="GO" id="GO:0003955">
    <property type="term" value="F:NAD(P)H dehydrogenase (quinone) activity"/>
    <property type="evidence" value="ECO:0007669"/>
    <property type="project" value="UniProtKB-EC"/>
</dbReference>
<comment type="similarity">
    <text evidence="1">Belongs to the WrbA family.</text>
</comment>
<evidence type="ECO:0000259" key="6">
    <source>
        <dbReference type="PROSITE" id="PS50902"/>
    </source>
</evidence>
<keyword evidence="8" id="KW-1185">Reference proteome</keyword>
<evidence type="ECO:0000256" key="4">
    <source>
        <dbReference type="ARBA" id="ARBA00048983"/>
    </source>
</evidence>
<feature type="compositionally biased region" description="Low complexity" evidence="5">
    <location>
        <begin position="43"/>
        <end position="53"/>
    </location>
</feature>
<evidence type="ECO:0000256" key="3">
    <source>
        <dbReference type="ARBA" id="ARBA00047678"/>
    </source>
</evidence>
<evidence type="ECO:0000256" key="1">
    <source>
        <dbReference type="ARBA" id="ARBA00006961"/>
    </source>
</evidence>
<dbReference type="EMBL" id="CM026429">
    <property type="protein sequence ID" value="KAG0564838.1"/>
    <property type="molecule type" value="Genomic_DNA"/>
</dbReference>
<reference evidence="7" key="1">
    <citation type="submission" date="2020-06" db="EMBL/GenBank/DDBJ databases">
        <title>WGS assembly of Ceratodon purpureus strain R40.</title>
        <authorList>
            <person name="Carey S.B."/>
            <person name="Jenkins J."/>
            <person name="Shu S."/>
            <person name="Lovell J.T."/>
            <person name="Sreedasyam A."/>
            <person name="Maumus F."/>
            <person name="Tiley G.P."/>
            <person name="Fernandez-Pozo N."/>
            <person name="Barry K."/>
            <person name="Chen C."/>
            <person name="Wang M."/>
            <person name="Lipzen A."/>
            <person name="Daum C."/>
            <person name="Saski C.A."/>
            <person name="Payton A.C."/>
            <person name="Mcbreen J.C."/>
            <person name="Conrad R.E."/>
            <person name="Kollar L.M."/>
            <person name="Olsson S."/>
            <person name="Huttunen S."/>
            <person name="Landis J.B."/>
            <person name="Wickett N.J."/>
            <person name="Johnson M.G."/>
            <person name="Rensing S.A."/>
            <person name="Grimwood J."/>
            <person name="Schmutz J."/>
            <person name="Mcdaniel S.F."/>
        </authorList>
    </citation>
    <scope>NUCLEOTIDE SEQUENCE</scope>
    <source>
        <strain evidence="7">R40</strain>
    </source>
</reference>
<dbReference type="EMBL" id="CM026429">
    <property type="protein sequence ID" value="KAG0564839.1"/>
    <property type="molecule type" value="Genomic_DNA"/>
</dbReference>
<dbReference type="GO" id="GO:0016020">
    <property type="term" value="C:membrane"/>
    <property type="evidence" value="ECO:0007669"/>
    <property type="project" value="TreeGrafter"/>
</dbReference>
<dbReference type="NCBIfam" id="TIGR01755">
    <property type="entry name" value="flav_wrbA"/>
    <property type="match status" value="1"/>
</dbReference>
<proteinExistence type="inferred from homology"/>
<dbReference type="InterPro" id="IPR008254">
    <property type="entry name" value="Flavodoxin/NO_synth"/>
</dbReference>
<gene>
    <name evidence="7" type="ORF">KC19_8G144200</name>
</gene>
<dbReference type="FunFam" id="3.40.50.360:FF:000001">
    <property type="entry name" value="NAD(P)H dehydrogenase (Quinone) FQR1-like"/>
    <property type="match status" value="1"/>
</dbReference>
<dbReference type="EC" id="1.6.5.2" evidence="2"/>
<comment type="caution">
    <text evidence="7">The sequence shown here is derived from an EMBL/GenBank/DDBJ whole genome shotgun (WGS) entry which is preliminary data.</text>
</comment>
<dbReference type="Pfam" id="PF03358">
    <property type="entry name" value="FMN_red"/>
    <property type="match status" value="1"/>
</dbReference>
<organism evidence="7 8">
    <name type="scientific">Ceratodon purpureus</name>
    <name type="common">Fire moss</name>
    <name type="synonym">Dicranum purpureum</name>
    <dbReference type="NCBI Taxonomy" id="3225"/>
    <lineage>
        <taxon>Eukaryota</taxon>
        <taxon>Viridiplantae</taxon>
        <taxon>Streptophyta</taxon>
        <taxon>Embryophyta</taxon>
        <taxon>Bryophyta</taxon>
        <taxon>Bryophytina</taxon>
        <taxon>Bryopsida</taxon>
        <taxon>Dicranidae</taxon>
        <taxon>Pseudoditrichales</taxon>
        <taxon>Ditrichaceae</taxon>
        <taxon>Ceratodon</taxon>
    </lineage>
</organism>
<dbReference type="AlphaFoldDB" id="A0A8T0H0K5"/>
<dbReference type="InterPro" id="IPR005025">
    <property type="entry name" value="FMN_Rdtase-like_dom"/>
</dbReference>